<proteinExistence type="predicted"/>
<dbReference type="AlphaFoldDB" id="A0AAV7T5Y8"/>
<comment type="caution">
    <text evidence="1">The sequence shown here is derived from an EMBL/GenBank/DDBJ whole genome shotgun (WGS) entry which is preliminary data.</text>
</comment>
<evidence type="ECO:0000313" key="1">
    <source>
        <dbReference type="EMBL" id="KAJ1171630.1"/>
    </source>
</evidence>
<protein>
    <submittedName>
        <fullName evidence="1">Uncharacterized protein</fullName>
    </submittedName>
</protein>
<dbReference type="EMBL" id="JANPWB010000007">
    <property type="protein sequence ID" value="KAJ1171630.1"/>
    <property type="molecule type" value="Genomic_DNA"/>
</dbReference>
<reference evidence="1" key="1">
    <citation type="journal article" date="2022" name="bioRxiv">
        <title>Sequencing and chromosome-scale assembly of the giantPleurodeles waltlgenome.</title>
        <authorList>
            <person name="Brown T."/>
            <person name="Elewa A."/>
            <person name="Iarovenko S."/>
            <person name="Subramanian E."/>
            <person name="Araus A.J."/>
            <person name="Petzold A."/>
            <person name="Susuki M."/>
            <person name="Suzuki K.-i.T."/>
            <person name="Hayashi T."/>
            <person name="Toyoda A."/>
            <person name="Oliveira C."/>
            <person name="Osipova E."/>
            <person name="Leigh N.D."/>
            <person name="Simon A."/>
            <person name="Yun M.H."/>
        </authorList>
    </citation>
    <scope>NUCLEOTIDE SEQUENCE</scope>
    <source>
        <strain evidence="1">20211129_DDA</strain>
        <tissue evidence="1">Liver</tissue>
    </source>
</reference>
<evidence type="ECO:0000313" key="2">
    <source>
        <dbReference type="Proteomes" id="UP001066276"/>
    </source>
</evidence>
<name>A0AAV7T5Y8_PLEWA</name>
<organism evidence="1 2">
    <name type="scientific">Pleurodeles waltl</name>
    <name type="common">Iberian ribbed newt</name>
    <dbReference type="NCBI Taxonomy" id="8319"/>
    <lineage>
        <taxon>Eukaryota</taxon>
        <taxon>Metazoa</taxon>
        <taxon>Chordata</taxon>
        <taxon>Craniata</taxon>
        <taxon>Vertebrata</taxon>
        <taxon>Euteleostomi</taxon>
        <taxon>Amphibia</taxon>
        <taxon>Batrachia</taxon>
        <taxon>Caudata</taxon>
        <taxon>Salamandroidea</taxon>
        <taxon>Salamandridae</taxon>
        <taxon>Pleurodelinae</taxon>
        <taxon>Pleurodeles</taxon>
    </lineage>
</organism>
<dbReference type="Proteomes" id="UP001066276">
    <property type="component" value="Chromosome 4_1"/>
</dbReference>
<gene>
    <name evidence="1" type="ORF">NDU88_003490</name>
</gene>
<sequence length="111" mass="12686">MGTASSPNVEGVGRYNFAACHPRVSGAAIKYTHMRSVDRAQKRSCGPPLFIFKPERKEDNRQSDLCFRDPKSEQENEEELTQIDKYIKGPLTKEEKRTRGKIICIYLAKSH</sequence>
<accession>A0AAV7T5Y8</accession>
<keyword evidence="2" id="KW-1185">Reference proteome</keyword>